<evidence type="ECO:0000313" key="3">
    <source>
        <dbReference type="EMBL" id="GAA4083370.1"/>
    </source>
</evidence>
<dbReference type="Pfam" id="PF00128">
    <property type="entry name" value="Alpha-amylase"/>
    <property type="match status" value="1"/>
</dbReference>
<keyword evidence="4" id="KW-1185">Reference proteome</keyword>
<dbReference type="InterPro" id="IPR006439">
    <property type="entry name" value="HAD-SF_hydro_IA"/>
</dbReference>
<feature type="domain" description="Glycosyl hydrolase family 13 catalytic" evidence="2">
    <location>
        <begin position="220"/>
        <end position="601"/>
    </location>
</feature>
<dbReference type="EMBL" id="BAAAZG010000036">
    <property type="protein sequence ID" value="GAA4083370.1"/>
    <property type="molecule type" value="Genomic_DNA"/>
</dbReference>
<organism evidence="3 4">
    <name type="scientific">Actinomadura miaoliensis</name>
    <dbReference type="NCBI Taxonomy" id="430685"/>
    <lineage>
        <taxon>Bacteria</taxon>
        <taxon>Bacillati</taxon>
        <taxon>Actinomycetota</taxon>
        <taxon>Actinomycetes</taxon>
        <taxon>Streptosporangiales</taxon>
        <taxon>Thermomonosporaceae</taxon>
        <taxon>Actinomadura</taxon>
    </lineage>
</organism>
<accession>A0ABP7W8M7</accession>
<dbReference type="Gene3D" id="1.10.150.240">
    <property type="entry name" value="Putative phosphatase, domain 2"/>
    <property type="match status" value="1"/>
</dbReference>
<dbReference type="InterPro" id="IPR045857">
    <property type="entry name" value="O16G_dom_2"/>
</dbReference>
<proteinExistence type="inferred from homology"/>
<dbReference type="InterPro" id="IPR023198">
    <property type="entry name" value="PGP-like_dom2"/>
</dbReference>
<dbReference type="SUPFAM" id="SSF56784">
    <property type="entry name" value="HAD-like"/>
    <property type="match status" value="1"/>
</dbReference>
<dbReference type="SFLD" id="SFLDS00003">
    <property type="entry name" value="Haloacid_Dehalogenase"/>
    <property type="match status" value="1"/>
</dbReference>
<protein>
    <recommendedName>
        <fullName evidence="2">Glycosyl hydrolase family 13 catalytic domain-containing protein</fullName>
    </recommendedName>
</protein>
<dbReference type="Gene3D" id="3.20.20.80">
    <property type="entry name" value="Glycosidases"/>
    <property type="match status" value="2"/>
</dbReference>
<dbReference type="Gene3D" id="3.90.400.10">
    <property type="entry name" value="Oligo-1,6-glucosidase, Domain 2"/>
    <property type="match status" value="1"/>
</dbReference>
<dbReference type="PANTHER" id="PTHR10357:SF179">
    <property type="entry name" value="NEUTRAL AND BASIC AMINO ACID TRANSPORT PROTEIN RBAT"/>
    <property type="match status" value="1"/>
</dbReference>
<dbReference type="InterPro" id="IPR017853">
    <property type="entry name" value="GH"/>
</dbReference>
<dbReference type="RefSeq" id="WP_344951754.1">
    <property type="nucleotide sequence ID" value="NZ_BAAAZG010000036.1"/>
</dbReference>
<dbReference type="InterPro" id="IPR023214">
    <property type="entry name" value="HAD_sf"/>
</dbReference>
<dbReference type="InterPro" id="IPR036412">
    <property type="entry name" value="HAD-like_sf"/>
</dbReference>
<evidence type="ECO:0000259" key="2">
    <source>
        <dbReference type="SMART" id="SM00642"/>
    </source>
</evidence>
<dbReference type="Proteomes" id="UP001500683">
    <property type="component" value="Unassembled WGS sequence"/>
</dbReference>
<comment type="caution">
    <text evidence="3">The sequence shown here is derived from an EMBL/GenBank/DDBJ whole genome shotgun (WGS) entry which is preliminary data.</text>
</comment>
<name>A0ABP7W8M7_9ACTN</name>
<reference evidence="4" key="1">
    <citation type="journal article" date="2019" name="Int. J. Syst. Evol. Microbiol.">
        <title>The Global Catalogue of Microorganisms (GCM) 10K type strain sequencing project: providing services to taxonomists for standard genome sequencing and annotation.</title>
        <authorList>
            <consortium name="The Broad Institute Genomics Platform"/>
            <consortium name="The Broad Institute Genome Sequencing Center for Infectious Disease"/>
            <person name="Wu L."/>
            <person name="Ma J."/>
        </authorList>
    </citation>
    <scope>NUCLEOTIDE SEQUENCE [LARGE SCALE GENOMIC DNA]</scope>
    <source>
        <strain evidence="4">JCM 16702</strain>
    </source>
</reference>
<dbReference type="SMART" id="SM00642">
    <property type="entry name" value="Aamy"/>
    <property type="match status" value="1"/>
</dbReference>
<evidence type="ECO:0000256" key="1">
    <source>
        <dbReference type="ARBA" id="ARBA00008061"/>
    </source>
</evidence>
<dbReference type="PANTHER" id="PTHR10357">
    <property type="entry name" value="ALPHA-AMYLASE FAMILY MEMBER"/>
    <property type="match status" value="1"/>
</dbReference>
<gene>
    <name evidence="3" type="ORF">GCM10022214_48700</name>
</gene>
<dbReference type="Pfam" id="PF00702">
    <property type="entry name" value="Hydrolase"/>
    <property type="match status" value="1"/>
</dbReference>
<evidence type="ECO:0000313" key="4">
    <source>
        <dbReference type="Proteomes" id="UP001500683"/>
    </source>
</evidence>
<dbReference type="Gene3D" id="3.40.50.1000">
    <property type="entry name" value="HAD superfamily/HAD-like"/>
    <property type="match status" value="1"/>
</dbReference>
<comment type="similarity">
    <text evidence="1">Belongs to the glycosyl hydrolase 13 family.</text>
</comment>
<dbReference type="InterPro" id="IPR006047">
    <property type="entry name" value="GH13_cat_dom"/>
</dbReference>
<sequence>MRDLAEVAAVLFDMDGTLVDSDAAVERAWRAWAAEHGVPVADVLAIMHGSPGERTVRRLLPHLADDAVAASAARQIALEYDDLDDIVPIAGAADLLALLARWDVPWAVVTSADVRLAKARLGAAGLPEPPLLITIEDVRRGKPDPEGYLRAAELLGVDPARCLVVEDSVPGIEAGRAAGATVAALRGLPGDLRIGDLGGLAHLMARARRRPWWRDAVGYQVYLPSFADSDGDGWGDLPGVTARLDHLAGFGVDVLWLTPFFPSPMRDHGYDVADLRGVDERYGGEAALRELLDAAHARGMRVIGDLVVNHTSDRHPWFQAAAATRTGPYRDYYIWRDPAPDGGPPNNWLSHFGGPAWTFGPETGQYYLHLFRPEQPDLNWRNPAVADEVDAVLDHWFAFGLDGFRIDTAAYLVKHPELPDNPPLPDGAAPSFGGVTADWNRQDHRYDIHQPDVHAVHERWRRVADRHGAFLVGEIYELDPVRLAAYVEGERLHSSFWFGLVETGWEPARVHDATVAAAAASPRLSWVQGNHDRSRAATRYGGGTPGRRRSLALHVLMAVLPGTMWFYQGEELGLGNGVVPSGQGQDPLGAAQPDQGRDVARTPMPWTPGPGLGFTTGRPWLPEGGRSPGDTVSAQLAQPSSHLNAVRRLLAARRWAHLRFEHDEDVAQLIAESPDDGYLVYRRGALWAVLNLDDETGPEFDLPAPAVFDTDDPAVTPGAPRSGRVRLAPQQALLLADVEPAP</sequence>
<dbReference type="SUPFAM" id="SSF51445">
    <property type="entry name" value="(Trans)glycosidases"/>
    <property type="match status" value="1"/>
</dbReference>
<dbReference type="SFLD" id="SFLDG01129">
    <property type="entry name" value="C1.5:_HAD__Beta-PGM__Phosphata"/>
    <property type="match status" value="1"/>
</dbReference>
<dbReference type="NCBIfam" id="TIGR01509">
    <property type="entry name" value="HAD-SF-IA-v3"/>
    <property type="match status" value="1"/>
</dbReference>